<dbReference type="HOGENOM" id="CLU_3262293_0_0_9"/>
<dbReference type="EMBL" id="AWVK01000107">
    <property type="protein sequence ID" value="ERK41526.1"/>
    <property type="molecule type" value="Genomic_DNA"/>
</dbReference>
<gene>
    <name evidence="1" type="ORF">HMPREF0495_02206</name>
</gene>
<evidence type="ECO:0000313" key="1">
    <source>
        <dbReference type="EMBL" id="ERK41526.1"/>
    </source>
</evidence>
<organism evidence="1 2">
    <name type="scientific">Levilactobacillus brevis ATCC 14869 = DSM 20054</name>
    <dbReference type="NCBI Taxonomy" id="649758"/>
    <lineage>
        <taxon>Bacteria</taxon>
        <taxon>Bacillati</taxon>
        <taxon>Bacillota</taxon>
        <taxon>Bacilli</taxon>
        <taxon>Lactobacillales</taxon>
        <taxon>Lactobacillaceae</taxon>
        <taxon>Levilactobacillus</taxon>
    </lineage>
</organism>
<evidence type="ECO:0000313" key="2">
    <source>
        <dbReference type="Proteomes" id="UP000016644"/>
    </source>
</evidence>
<proteinExistence type="predicted"/>
<dbReference type="Proteomes" id="UP000016644">
    <property type="component" value="Unassembled WGS sequence"/>
</dbReference>
<reference evidence="1 2" key="1">
    <citation type="submission" date="2013-06" db="EMBL/GenBank/DDBJ databases">
        <authorList>
            <person name="Weinstock G."/>
            <person name="Sodergren E."/>
            <person name="Lobos E.A."/>
            <person name="Fulton L."/>
            <person name="Fulton R."/>
            <person name="Courtney L."/>
            <person name="Fronick C."/>
            <person name="O'Laughlin M."/>
            <person name="Godfrey J."/>
            <person name="Wilson R.M."/>
            <person name="Miner T."/>
            <person name="Farmer C."/>
            <person name="Delehaunty K."/>
            <person name="Cordes M."/>
            <person name="Minx P."/>
            <person name="Tomlinson C."/>
            <person name="Chen J."/>
            <person name="Wollam A."/>
            <person name="Pepin K.H."/>
            <person name="Bhonagiri V."/>
            <person name="Zhang X."/>
            <person name="Warren W."/>
            <person name="Mitreva M."/>
            <person name="Mardis E.R."/>
            <person name="Wilson R.K."/>
        </authorList>
    </citation>
    <scope>NUCLEOTIDE SEQUENCE [LARGE SCALE GENOMIC DNA]</scope>
    <source>
        <strain evidence="1 2">ATCC 14869</strain>
    </source>
</reference>
<accession>U2PBN1</accession>
<sequence>MTQTTFYNCYFFDGTNDQNQTDTWFTVDDTGRITAIGHGTPT</sequence>
<dbReference type="AlphaFoldDB" id="U2PBN1"/>
<feature type="non-terminal residue" evidence="1">
    <location>
        <position position="42"/>
    </location>
</feature>
<protein>
    <submittedName>
        <fullName evidence="1">Uncharacterized protein</fullName>
    </submittedName>
</protein>
<name>U2PBN1_LEVBR</name>
<comment type="caution">
    <text evidence="1">The sequence shown here is derived from an EMBL/GenBank/DDBJ whole genome shotgun (WGS) entry which is preliminary data.</text>
</comment>